<dbReference type="EMBL" id="JACIEZ010000004">
    <property type="protein sequence ID" value="MBB4065442.1"/>
    <property type="molecule type" value="Genomic_DNA"/>
</dbReference>
<dbReference type="PANTHER" id="PTHR43420">
    <property type="entry name" value="ACETYLTRANSFERASE"/>
    <property type="match status" value="1"/>
</dbReference>
<protein>
    <submittedName>
        <fullName evidence="4">GNAT superfamily N-acetyltransferase</fullName>
    </submittedName>
</protein>
<keyword evidence="2" id="KW-0012">Acyltransferase</keyword>
<evidence type="ECO:0000256" key="2">
    <source>
        <dbReference type="ARBA" id="ARBA00023315"/>
    </source>
</evidence>
<dbReference type="PROSITE" id="PS51186">
    <property type="entry name" value="GNAT"/>
    <property type="match status" value="2"/>
</dbReference>
<evidence type="ECO:0000256" key="1">
    <source>
        <dbReference type="ARBA" id="ARBA00022679"/>
    </source>
</evidence>
<feature type="domain" description="N-acetyltransferase" evidence="3">
    <location>
        <begin position="157"/>
        <end position="289"/>
    </location>
</feature>
<dbReference type="InterPro" id="IPR016181">
    <property type="entry name" value="Acyl_CoA_acyltransferase"/>
</dbReference>
<accession>A0A7W6J621</accession>
<dbReference type="InterPro" id="IPR050680">
    <property type="entry name" value="YpeA/RimI_acetyltransf"/>
</dbReference>
<evidence type="ECO:0000313" key="4">
    <source>
        <dbReference type="EMBL" id="MBB4065442.1"/>
    </source>
</evidence>
<dbReference type="RefSeq" id="WP_183366722.1">
    <property type="nucleotide sequence ID" value="NZ_JACIEZ010000004.1"/>
</dbReference>
<dbReference type="Proteomes" id="UP000528286">
    <property type="component" value="Unassembled WGS sequence"/>
</dbReference>
<keyword evidence="1 4" id="KW-0808">Transferase</keyword>
<comment type="caution">
    <text evidence="4">The sequence shown here is derived from an EMBL/GenBank/DDBJ whole genome shotgun (WGS) entry which is preliminary data.</text>
</comment>
<organism evidence="4 5">
    <name type="scientific">Gellertiella hungarica</name>
    <dbReference type="NCBI Taxonomy" id="1572859"/>
    <lineage>
        <taxon>Bacteria</taxon>
        <taxon>Pseudomonadati</taxon>
        <taxon>Pseudomonadota</taxon>
        <taxon>Alphaproteobacteria</taxon>
        <taxon>Hyphomicrobiales</taxon>
        <taxon>Rhizobiaceae</taxon>
        <taxon>Gellertiella</taxon>
    </lineage>
</organism>
<gene>
    <name evidence="4" type="ORF">GGR23_002643</name>
</gene>
<evidence type="ECO:0000259" key="3">
    <source>
        <dbReference type="PROSITE" id="PS51186"/>
    </source>
</evidence>
<dbReference type="Gene3D" id="3.40.630.30">
    <property type="match status" value="2"/>
</dbReference>
<dbReference type="CDD" id="cd04301">
    <property type="entry name" value="NAT_SF"/>
    <property type="match status" value="1"/>
</dbReference>
<sequence length="293" mass="32089">MPRPDQIESHPATAYSTRALAEILTACFEGYIVPLAMDADLFDGRFRRENLDLQASRVMTDRGRPVAIVLIARRGWTARVAAMGIVPSHRNCGVGSLALGEIIDDLHRLGDRRMLLEVIDINEPALRLYSRLGFQRRRRLVGYRKPADAVRGPSASALIKTDPFSIAWRMARVEEPGLPWLIAPETLAAIASPALGLSLDDKAFAIVEPGPRAGIVQLRALFVEPAMRGRGWGKALVGAVSARFAKDDLVVGANVPEDLAPGFMARTGFEKTPIGQFEMEKDFLRPPAEMAGR</sequence>
<dbReference type="AlphaFoldDB" id="A0A7W6J621"/>
<proteinExistence type="predicted"/>
<reference evidence="4 5" key="1">
    <citation type="submission" date="2020-08" db="EMBL/GenBank/DDBJ databases">
        <title>Genomic Encyclopedia of Type Strains, Phase IV (KMG-IV): sequencing the most valuable type-strain genomes for metagenomic binning, comparative biology and taxonomic classification.</title>
        <authorList>
            <person name="Goeker M."/>
        </authorList>
    </citation>
    <scope>NUCLEOTIDE SEQUENCE [LARGE SCALE GENOMIC DNA]</scope>
    <source>
        <strain evidence="4 5">DSM 29853</strain>
    </source>
</reference>
<dbReference type="SUPFAM" id="SSF55729">
    <property type="entry name" value="Acyl-CoA N-acyltransferases (Nat)"/>
    <property type="match status" value="2"/>
</dbReference>
<dbReference type="InterPro" id="IPR000182">
    <property type="entry name" value="GNAT_dom"/>
</dbReference>
<dbReference type="GO" id="GO:0016747">
    <property type="term" value="F:acyltransferase activity, transferring groups other than amino-acyl groups"/>
    <property type="evidence" value="ECO:0007669"/>
    <property type="project" value="InterPro"/>
</dbReference>
<evidence type="ECO:0000313" key="5">
    <source>
        <dbReference type="Proteomes" id="UP000528286"/>
    </source>
</evidence>
<keyword evidence="5" id="KW-1185">Reference proteome</keyword>
<dbReference type="Pfam" id="PF00583">
    <property type="entry name" value="Acetyltransf_1"/>
    <property type="match status" value="1"/>
</dbReference>
<feature type="domain" description="N-acetyltransferase" evidence="3">
    <location>
        <begin position="7"/>
        <end position="163"/>
    </location>
</feature>
<name>A0A7W6J621_9HYPH</name>